<evidence type="ECO:0000256" key="14">
    <source>
        <dbReference type="SAM" id="MobiDB-lite"/>
    </source>
</evidence>
<feature type="compositionally biased region" description="Polar residues" evidence="14">
    <location>
        <begin position="343"/>
        <end position="352"/>
    </location>
</feature>
<dbReference type="AlphaFoldDB" id="W4GHV5"/>
<proteinExistence type="predicted"/>
<dbReference type="PANTHER" id="PTHR16631:SF17">
    <property type="entry name" value="GLUCAN ENDO-1,3-BETA-GLUCOSIDASE BTGC"/>
    <property type="match status" value="1"/>
</dbReference>
<evidence type="ECO:0000256" key="13">
    <source>
        <dbReference type="ARBA" id="ARBA00043078"/>
    </source>
</evidence>
<reference evidence="15" key="1">
    <citation type="submission" date="2013-12" db="EMBL/GenBank/DDBJ databases">
        <title>The Genome Sequence of Aphanomyces astaci APO3.</title>
        <authorList>
            <consortium name="The Broad Institute Genomics Platform"/>
            <person name="Russ C."/>
            <person name="Tyler B."/>
            <person name="van West P."/>
            <person name="Dieguez-Uribeondo J."/>
            <person name="Young S.K."/>
            <person name="Zeng Q."/>
            <person name="Gargeya S."/>
            <person name="Fitzgerald M."/>
            <person name="Abouelleil A."/>
            <person name="Alvarado L."/>
            <person name="Chapman S.B."/>
            <person name="Gainer-Dewar J."/>
            <person name="Goldberg J."/>
            <person name="Griggs A."/>
            <person name="Gujja S."/>
            <person name="Hansen M."/>
            <person name="Howarth C."/>
            <person name="Imamovic A."/>
            <person name="Ireland A."/>
            <person name="Larimer J."/>
            <person name="McCowan C."/>
            <person name="Murphy C."/>
            <person name="Pearson M."/>
            <person name="Poon T.W."/>
            <person name="Priest M."/>
            <person name="Roberts A."/>
            <person name="Saif S."/>
            <person name="Shea T."/>
            <person name="Sykes S."/>
            <person name="Wortman J."/>
            <person name="Nusbaum C."/>
            <person name="Birren B."/>
        </authorList>
    </citation>
    <scope>NUCLEOTIDE SEQUENCE [LARGE SCALE GENOMIC DNA]</scope>
    <source>
        <strain evidence="15">APO3</strain>
    </source>
</reference>
<sequence length="352" mass="39142">MVKWKLRLPFSKSASMRRTSLILLVGILSSAFAASLGTYTTPRPGVCYSPFHLPEYPLIDTESSDELPSGIDTDFAQMAELGVTTVRTFYSTYHGHDVAPIAAKYGLQLHLGVFMTTEDWYQKQVNSAVLAVQNYSATIKSILVGNENIKSEDPFNASFIASQINSIRLRIKNETGRVVPVGTVQRTPDWLQDDPSILAMADASDVIGVNIYPFYDASFDPFQPQASLNGAWNAMAEKFGGDQKLLITETGWPTGGTPTVIAPNNTPSFNNAHLYYNAFMSWMQTHGRQGDVWYSMYDPRPEEKFDFDVEYHFGILTHDRQLKTKTTTPQPTPAPTPTPKPSEANTYSKPNC</sequence>
<evidence type="ECO:0000256" key="9">
    <source>
        <dbReference type="ARBA" id="ARBA00023316"/>
    </source>
</evidence>
<organism evidence="15">
    <name type="scientific">Aphanomyces astaci</name>
    <name type="common">Crayfish plague agent</name>
    <dbReference type="NCBI Taxonomy" id="112090"/>
    <lineage>
        <taxon>Eukaryota</taxon>
        <taxon>Sar</taxon>
        <taxon>Stramenopiles</taxon>
        <taxon>Oomycota</taxon>
        <taxon>Saprolegniomycetes</taxon>
        <taxon>Saprolegniales</taxon>
        <taxon>Verrucalvaceae</taxon>
        <taxon>Aphanomyces</taxon>
    </lineage>
</organism>
<dbReference type="Gene3D" id="3.20.20.80">
    <property type="entry name" value="Glycosidases"/>
    <property type="match status" value="1"/>
</dbReference>
<feature type="region of interest" description="Disordered" evidence="14">
    <location>
        <begin position="320"/>
        <end position="352"/>
    </location>
</feature>
<feature type="compositionally biased region" description="Pro residues" evidence="14">
    <location>
        <begin position="330"/>
        <end position="340"/>
    </location>
</feature>
<gene>
    <name evidence="15" type="ORF">H257_07312</name>
</gene>
<evidence type="ECO:0000256" key="12">
    <source>
        <dbReference type="ARBA" id="ARBA00042373"/>
    </source>
</evidence>
<dbReference type="EC" id="3.2.1.39" evidence="3"/>
<dbReference type="OrthoDB" id="78039at2759"/>
<evidence type="ECO:0000256" key="10">
    <source>
        <dbReference type="ARBA" id="ARBA00023326"/>
    </source>
</evidence>
<dbReference type="RefSeq" id="XP_009831088.1">
    <property type="nucleotide sequence ID" value="XM_009832786.1"/>
</dbReference>
<dbReference type="GO" id="GO:0071555">
    <property type="term" value="P:cell wall organization"/>
    <property type="evidence" value="ECO:0007669"/>
    <property type="project" value="UniProtKB-KW"/>
</dbReference>
<dbReference type="SUPFAM" id="SSF51445">
    <property type="entry name" value="(Trans)glycosidases"/>
    <property type="match status" value="1"/>
</dbReference>
<dbReference type="GeneID" id="20809308"/>
<dbReference type="EMBL" id="KI913128">
    <property type="protein sequence ID" value="ETV79247.1"/>
    <property type="molecule type" value="Genomic_DNA"/>
</dbReference>
<dbReference type="STRING" id="112090.W4GHV5"/>
<keyword evidence="5" id="KW-0378">Hydrolase</keyword>
<protein>
    <recommendedName>
        <fullName evidence="3">glucan endo-1,3-beta-D-glucosidase</fullName>
        <ecNumber evidence="3">3.2.1.39</ecNumber>
    </recommendedName>
    <alternativeName>
        <fullName evidence="13">Endo-1,3-beta-glucanase btgC</fullName>
    </alternativeName>
    <alternativeName>
        <fullName evidence="12">Laminarinase btgC</fullName>
    </alternativeName>
</protein>
<comment type="catalytic activity">
    <reaction evidence="1">
        <text>Hydrolysis of (1-&gt;3)-beta-D-glucosidic linkages in (1-&gt;3)-beta-D-glucans.</text>
        <dbReference type="EC" id="3.2.1.39"/>
    </reaction>
</comment>
<keyword evidence="8" id="KW-0119">Carbohydrate metabolism</keyword>
<evidence type="ECO:0000256" key="7">
    <source>
        <dbReference type="ARBA" id="ARBA00023180"/>
    </source>
</evidence>
<dbReference type="GO" id="GO:0005886">
    <property type="term" value="C:plasma membrane"/>
    <property type="evidence" value="ECO:0007669"/>
    <property type="project" value="UniProtKB-SubCell"/>
</dbReference>
<dbReference type="GO" id="GO:0042973">
    <property type="term" value="F:glucan endo-1,3-beta-D-glucosidase activity"/>
    <property type="evidence" value="ECO:0007669"/>
    <property type="project" value="UniProtKB-EC"/>
</dbReference>
<evidence type="ECO:0000256" key="11">
    <source>
        <dbReference type="ARBA" id="ARBA00037649"/>
    </source>
</evidence>
<dbReference type="PANTHER" id="PTHR16631">
    <property type="entry name" value="GLUCAN 1,3-BETA-GLUCOSIDASE"/>
    <property type="match status" value="1"/>
</dbReference>
<dbReference type="VEuPathDB" id="FungiDB:H257_07312"/>
<keyword evidence="6" id="KW-0472">Membrane</keyword>
<evidence type="ECO:0000256" key="6">
    <source>
        <dbReference type="ARBA" id="ARBA00023136"/>
    </source>
</evidence>
<dbReference type="InterPro" id="IPR017853">
    <property type="entry name" value="GH"/>
</dbReference>
<evidence type="ECO:0000256" key="2">
    <source>
        <dbReference type="ARBA" id="ARBA00004236"/>
    </source>
</evidence>
<evidence type="ECO:0000256" key="8">
    <source>
        <dbReference type="ARBA" id="ARBA00023277"/>
    </source>
</evidence>
<accession>W4GHV5</accession>
<keyword evidence="4" id="KW-1003">Cell membrane</keyword>
<dbReference type="GO" id="GO:0000272">
    <property type="term" value="P:polysaccharide catabolic process"/>
    <property type="evidence" value="ECO:0007669"/>
    <property type="project" value="UniProtKB-KW"/>
</dbReference>
<evidence type="ECO:0000313" key="15">
    <source>
        <dbReference type="EMBL" id="ETV79247.1"/>
    </source>
</evidence>
<keyword evidence="9" id="KW-0961">Cell wall biogenesis/degradation</keyword>
<name>W4GHV5_APHAT</name>
<evidence type="ECO:0000256" key="5">
    <source>
        <dbReference type="ARBA" id="ARBA00022801"/>
    </source>
</evidence>
<comment type="function">
    <text evidence="11">Glucanases play a role in cell expansion during growth, in cell-cell fusion during mating, and in spore release during sporulation. This enzyme may be involved in beta-glucan degradation. Active on laminarin and lichenan.</text>
</comment>
<comment type="subcellular location">
    <subcellularLocation>
        <location evidence="2">Cell membrane</location>
    </subcellularLocation>
</comment>
<evidence type="ECO:0000256" key="1">
    <source>
        <dbReference type="ARBA" id="ARBA00000382"/>
    </source>
</evidence>
<keyword evidence="7" id="KW-0325">Glycoprotein</keyword>
<dbReference type="InterPro" id="IPR050732">
    <property type="entry name" value="Beta-glucan_modifiers"/>
</dbReference>
<evidence type="ECO:0000256" key="3">
    <source>
        <dbReference type="ARBA" id="ARBA00012780"/>
    </source>
</evidence>
<evidence type="ECO:0000256" key="4">
    <source>
        <dbReference type="ARBA" id="ARBA00022475"/>
    </source>
</evidence>
<keyword evidence="10" id="KW-0624">Polysaccharide degradation</keyword>